<protein>
    <submittedName>
        <fullName evidence="1">Uncharacterized protein</fullName>
    </submittedName>
</protein>
<evidence type="ECO:0000313" key="1">
    <source>
        <dbReference type="EMBL" id="KAA3438706.1"/>
    </source>
</evidence>
<dbReference type="AlphaFoldDB" id="A0A5B6TEW7"/>
<name>A0A5B6TEW7_9BACT</name>
<dbReference type="OrthoDB" id="897040at2"/>
<organism evidence="1 2">
    <name type="scientific">Rufibacter hautae</name>
    <dbReference type="NCBI Taxonomy" id="2595005"/>
    <lineage>
        <taxon>Bacteria</taxon>
        <taxon>Pseudomonadati</taxon>
        <taxon>Bacteroidota</taxon>
        <taxon>Cytophagia</taxon>
        <taxon>Cytophagales</taxon>
        <taxon>Hymenobacteraceae</taxon>
        <taxon>Rufibacter</taxon>
    </lineage>
</organism>
<comment type="caution">
    <text evidence="1">The sequence shown here is derived from an EMBL/GenBank/DDBJ whole genome shotgun (WGS) entry which is preliminary data.</text>
</comment>
<keyword evidence="2" id="KW-1185">Reference proteome</keyword>
<accession>A0A5B6TEW7</accession>
<dbReference type="RefSeq" id="WP_149091762.1">
    <property type="nucleotide sequence ID" value="NZ_VKKY01000002.1"/>
</dbReference>
<dbReference type="Proteomes" id="UP000324133">
    <property type="component" value="Unassembled WGS sequence"/>
</dbReference>
<sequence length="96" mass="10552">MEDLILSVIYALVPLPEAPHGSLVQSSKVQTTLSVGAEELDPHLMSLQEGRLIQVSAHRDYVSLTREGVLRVEWLCRQPLDPRFGPRLPGPGESPA</sequence>
<reference evidence="1 2" key="1">
    <citation type="submission" date="2019-07" db="EMBL/GenBank/DDBJ databases">
        <title>Rufibacter sp. nov., isolated from lake sediment.</title>
        <authorList>
            <person name="Qu J.-H."/>
        </authorList>
    </citation>
    <scope>NUCLEOTIDE SEQUENCE [LARGE SCALE GENOMIC DNA]</scope>
    <source>
        <strain evidence="1 2">NBS58-1</strain>
    </source>
</reference>
<gene>
    <name evidence="1" type="ORF">FOA19_15920</name>
</gene>
<evidence type="ECO:0000313" key="2">
    <source>
        <dbReference type="Proteomes" id="UP000324133"/>
    </source>
</evidence>
<proteinExistence type="predicted"/>
<dbReference type="EMBL" id="VKKY01000002">
    <property type="protein sequence ID" value="KAA3438706.1"/>
    <property type="molecule type" value="Genomic_DNA"/>
</dbReference>